<organism evidence="1 2">
    <name type="scientific">Thiohalocapsa halophila</name>
    <dbReference type="NCBI Taxonomy" id="69359"/>
    <lineage>
        <taxon>Bacteria</taxon>
        <taxon>Pseudomonadati</taxon>
        <taxon>Pseudomonadota</taxon>
        <taxon>Gammaproteobacteria</taxon>
        <taxon>Chromatiales</taxon>
        <taxon>Chromatiaceae</taxon>
        <taxon>Thiohalocapsa</taxon>
    </lineage>
</organism>
<dbReference type="EMBL" id="NRRV01000043">
    <property type="protein sequence ID" value="MBK1632277.1"/>
    <property type="molecule type" value="Genomic_DNA"/>
</dbReference>
<reference evidence="1 2" key="1">
    <citation type="journal article" date="2020" name="Microorganisms">
        <title>Osmotic Adaptation and Compatible Solute Biosynthesis of Phototrophic Bacteria as Revealed from Genome Analyses.</title>
        <authorList>
            <person name="Imhoff J.F."/>
            <person name="Rahn T."/>
            <person name="Kunzel S."/>
            <person name="Keller A."/>
            <person name="Neulinger S.C."/>
        </authorList>
    </citation>
    <scope>NUCLEOTIDE SEQUENCE [LARGE SCALE GENOMIC DNA]</scope>
    <source>
        <strain evidence="1 2">DSM 6210</strain>
    </source>
</reference>
<keyword evidence="2" id="KW-1185">Reference proteome</keyword>
<dbReference type="InterPro" id="IPR012657">
    <property type="entry name" value="23S_rRNA-intervening_sequence"/>
</dbReference>
<protein>
    <submittedName>
        <fullName evidence="1">Four helix bundle protein</fullName>
    </submittedName>
</protein>
<proteinExistence type="predicted"/>
<dbReference type="NCBIfam" id="NF008912">
    <property type="entry name" value="PRK12275.1-6"/>
    <property type="match status" value="1"/>
</dbReference>
<dbReference type="PANTHER" id="PTHR38471">
    <property type="entry name" value="FOUR HELIX BUNDLE PROTEIN"/>
    <property type="match status" value="1"/>
</dbReference>
<comment type="caution">
    <text evidence="1">The sequence shown here is derived from an EMBL/GenBank/DDBJ whole genome shotgun (WGS) entry which is preliminary data.</text>
</comment>
<dbReference type="CDD" id="cd16377">
    <property type="entry name" value="23S_rRNA_IVP_like"/>
    <property type="match status" value="1"/>
</dbReference>
<gene>
    <name evidence="1" type="ORF">CKO31_16325</name>
</gene>
<dbReference type="SUPFAM" id="SSF158446">
    <property type="entry name" value="IVS-encoded protein-like"/>
    <property type="match status" value="1"/>
</dbReference>
<dbReference type="Gene3D" id="1.20.1440.60">
    <property type="entry name" value="23S rRNA-intervening sequence"/>
    <property type="match status" value="1"/>
</dbReference>
<dbReference type="InterPro" id="IPR036583">
    <property type="entry name" value="23S_rRNA_IVS_sf"/>
</dbReference>
<dbReference type="Proteomes" id="UP000748752">
    <property type="component" value="Unassembled WGS sequence"/>
</dbReference>
<dbReference type="NCBIfam" id="TIGR02436">
    <property type="entry name" value="four helix bundle protein"/>
    <property type="match status" value="1"/>
</dbReference>
<name>A0ABS1CKB6_9GAMM</name>
<dbReference type="Pfam" id="PF05635">
    <property type="entry name" value="23S_rRNA_IVP"/>
    <property type="match status" value="1"/>
</dbReference>
<evidence type="ECO:0000313" key="2">
    <source>
        <dbReference type="Proteomes" id="UP000748752"/>
    </source>
</evidence>
<dbReference type="PANTHER" id="PTHR38471:SF2">
    <property type="entry name" value="FOUR HELIX BUNDLE PROTEIN"/>
    <property type="match status" value="1"/>
</dbReference>
<evidence type="ECO:0000313" key="1">
    <source>
        <dbReference type="EMBL" id="MBK1632277.1"/>
    </source>
</evidence>
<accession>A0ABS1CKB6</accession>
<sequence length="121" mass="13946">MRNLEVWQRGCRLAVSTYHLSRDCRDFGFRDQLTRSALSIPSNIAEGYERESNRERVRFLRISKGSCGEFWTQLLIGIEAGLIPKDQAQPLRTESAEIAKMLSGLIKHFEVRDEDGIPRYS</sequence>